<feature type="compositionally biased region" description="Basic and acidic residues" evidence="2">
    <location>
        <begin position="148"/>
        <end position="158"/>
    </location>
</feature>
<comment type="caution">
    <text evidence="3">The sequence shown here is derived from an EMBL/GenBank/DDBJ whole genome shotgun (WGS) entry which is preliminary data.</text>
</comment>
<dbReference type="RefSeq" id="WP_132400418.1">
    <property type="nucleotide sequence ID" value="NZ_SMKA01000002.1"/>
</dbReference>
<feature type="compositionally biased region" description="Pro residues" evidence="2">
    <location>
        <begin position="190"/>
        <end position="199"/>
    </location>
</feature>
<dbReference type="OrthoDB" id="4326943at2"/>
<accession>A0A4R4QID6</accession>
<name>A0A4R4QID6_9ACTN</name>
<evidence type="ECO:0000313" key="4">
    <source>
        <dbReference type="Proteomes" id="UP000295075"/>
    </source>
</evidence>
<evidence type="ECO:0000256" key="1">
    <source>
        <dbReference type="ARBA" id="ARBA00023125"/>
    </source>
</evidence>
<evidence type="ECO:0008006" key="5">
    <source>
        <dbReference type="Google" id="ProtNLM"/>
    </source>
</evidence>
<dbReference type="InterPro" id="IPR010998">
    <property type="entry name" value="Integrase_recombinase_N"/>
</dbReference>
<feature type="region of interest" description="Disordered" evidence="2">
    <location>
        <begin position="140"/>
        <end position="214"/>
    </location>
</feature>
<feature type="compositionally biased region" description="Low complexity" evidence="2">
    <location>
        <begin position="164"/>
        <end position="178"/>
    </location>
</feature>
<dbReference type="AlphaFoldDB" id="A0A4R4QID6"/>
<evidence type="ECO:0000313" key="3">
    <source>
        <dbReference type="EMBL" id="TDC35536.1"/>
    </source>
</evidence>
<keyword evidence="1" id="KW-0238">DNA-binding</keyword>
<dbReference type="EMBL" id="SMKA01000002">
    <property type="protein sequence ID" value="TDC35536.1"/>
    <property type="molecule type" value="Genomic_DNA"/>
</dbReference>
<reference evidence="3 4" key="1">
    <citation type="submission" date="2019-03" db="EMBL/GenBank/DDBJ databases">
        <title>Draft genome sequences of novel Actinobacteria.</title>
        <authorList>
            <person name="Sahin N."/>
            <person name="Ay H."/>
            <person name="Saygin H."/>
        </authorList>
    </citation>
    <scope>NUCLEOTIDE SEQUENCE [LARGE SCALE GENOMIC DNA]</scope>
    <source>
        <strain evidence="3 4">JCM 30547</strain>
    </source>
</reference>
<gene>
    <name evidence="3" type="ORF">E1261_01345</name>
</gene>
<dbReference type="Proteomes" id="UP000295075">
    <property type="component" value="Unassembled WGS sequence"/>
</dbReference>
<proteinExistence type="predicted"/>
<evidence type="ECO:0000256" key="2">
    <source>
        <dbReference type="SAM" id="MobiDB-lite"/>
    </source>
</evidence>
<dbReference type="GO" id="GO:0003677">
    <property type="term" value="F:DNA binding"/>
    <property type="evidence" value="ECO:0007669"/>
    <property type="project" value="UniProtKB-KW"/>
</dbReference>
<organism evidence="3 4">
    <name type="scientific">Kribbella albertanoniae</name>
    <dbReference type="NCBI Taxonomy" id="1266829"/>
    <lineage>
        <taxon>Bacteria</taxon>
        <taxon>Bacillati</taxon>
        <taxon>Actinomycetota</taxon>
        <taxon>Actinomycetes</taxon>
        <taxon>Propionibacteriales</taxon>
        <taxon>Kribbellaceae</taxon>
        <taxon>Kribbella</taxon>
    </lineage>
</organism>
<keyword evidence="4" id="KW-1185">Reference proteome</keyword>
<dbReference type="Gene3D" id="1.10.150.130">
    <property type="match status" value="1"/>
</dbReference>
<feature type="compositionally biased region" description="Basic residues" evidence="2">
    <location>
        <begin position="179"/>
        <end position="189"/>
    </location>
</feature>
<sequence length="214" mass="24283">MARPTIPLGSWGTISTWPTKTDAKGKAVQHKAQAKFRDLDGHVRPVSAYGPTKAAAERSLLKKLQDRTRTGHSTELTAMHKVGDLLDLWSEKFKKLVDLGKRSPTSYDTYERVTRLHIRPAIAELRIGEATTQRLDKVITSHPQPTPDLHEPHFEQTRPRRPRSSPQQPPRRALSPRSHAPRTRQRHPPRPPNPHPRTPLPARRACPPGQSHHR</sequence>
<protein>
    <recommendedName>
        <fullName evidence="5">Integrase SAM-like N-terminal domain-containing protein</fullName>
    </recommendedName>
</protein>